<dbReference type="Pfam" id="PF14033">
    <property type="entry name" value="DUF4246"/>
    <property type="match status" value="1"/>
</dbReference>
<evidence type="ECO:0000259" key="1">
    <source>
        <dbReference type="Pfam" id="PF14033"/>
    </source>
</evidence>
<dbReference type="InterPro" id="IPR025340">
    <property type="entry name" value="DUF4246"/>
</dbReference>
<dbReference type="PANTHER" id="PTHR33119">
    <property type="entry name" value="IFI3P"/>
    <property type="match status" value="1"/>
</dbReference>
<dbReference type="Proteomes" id="UP001303889">
    <property type="component" value="Unassembled WGS sequence"/>
</dbReference>
<keyword evidence="3" id="KW-1185">Reference proteome</keyword>
<proteinExistence type="predicted"/>
<protein>
    <recommendedName>
        <fullName evidence="1">DUF4246 domain-containing protein</fullName>
    </recommendedName>
</protein>
<reference evidence="2" key="2">
    <citation type="submission" date="2023-05" db="EMBL/GenBank/DDBJ databases">
        <authorList>
            <consortium name="Lawrence Berkeley National Laboratory"/>
            <person name="Steindorff A."/>
            <person name="Hensen N."/>
            <person name="Bonometti L."/>
            <person name="Westerberg I."/>
            <person name="Brannstrom I.O."/>
            <person name="Guillou S."/>
            <person name="Cros-Aarteil S."/>
            <person name="Calhoun S."/>
            <person name="Haridas S."/>
            <person name="Kuo A."/>
            <person name="Mondo S."/>
            <person name="Pangilinan J."/>
            <person name="Riley R."/>
            <person name="Labutti K."/>
            <person name="Andreopoulos B."/>
            <person name="Lipzen A."/>
            <person name="Chen C."/>
            <person name="Yanf M."/>
            <person name="Daum C."/>
            <person name="Ng V."/>
            <person name="Clum A."/>
            <person name="Ohm R."/>
            <person name="Martin F."/>
            <person name="Silar P."/>
            <person name="Natvig D."/>
            <person name="Lalanne C."/>
            <person name="Gautier V."/>
            <person name="Ament-Velasquez S.L."/>
            <person name="Kruys A."/>
            <person name="Hutchinson M.I."/>
            <person name="Powell A.J."/>
            <person name="Barry K."/>
            <person name="Miller A.N."/>
            <person name="Grigoriev I.V."/>
            <person name="Debuchy R."/>
            <person name="Gladieux P."/>
            <person name="Thoren M.H."/>
            <person name="Johannesson H."/>
        </authorList>
    </citation>
    <scope>NUCLEOTIDE SEQUENCE</scope>
    <source>
        <strain evidence="2">CBS 103.79</strain>
    </source>
</reference>
<feature type="domain" description="DUF4246" evidence="1">
    <location>
        <begin position="2"/>
        <end position="62"/>
    </location>
</feature>
<reference evidence="2" key="1">
    <citation type="journal article" date="2023" name="Mol. Phylogenet. Evol.">
        <title>Genome-scale phylogeny and comparative genomics of the fungal order Sordariales.</title>
        <authorList>
            <person name="Hensen N."/>
            <person name="Bonometti L."/>
            <person name="Westerberg I."/>
            <person name="Brannstrom I.O."/>
            <person name="Guillou S."/>
            <person name="Cros-Aarteil S."/>
            <person name="Calhoun S."/>
            <person name="Haridas S."/>
            <person name="Kuo A."/>
            <person name="Mondo S."/>
            <person name="Pangilinan J."/>
            <person name="Riley R."/>
            <person name="LaButti K."/>
            <person name="Andreopoulos B."/>
            <person name="Lipzen A."/>
            <person name="Chen C."/>
            <person name="Yan M."/>
            <person name="Daum C."/>
            <person name="Ng V."/>
            <person name="Clum A."/>
            <person name="Steindorff A."/>
            <person name="Ohm R.A."/>
            <person name="Martin F."/>
            <person name="Silar P."/>
            <person name="Natvig D.O."/>
            <person name="Lalanne C."/>
            <person name="Gautier V."/>
            <person name="Ament-Velasquez S.L."/>
            <person name="Kruys A."/>
            <person name="Hutchinson M.I."/>
            <person name="Powell A.J."/>
            <person name="Barry K."/>
            <person name="Miller A.N."/>
            <person name="Grigoriev I.V."/>
            <person name="Debuchy R."/>
            <person name="Gladieux P."/>
            <person name="Hiltunen Thoren M."/>
            <person name="Johannesson H."/>
        </authorList>
    </citation>
    <scope>NUCLEOTIDE SEQUENCE</scope>
    <source>
        <strain evidence="2">CBS 103.79</strain>
    </source>
</reference>
<name>A0AAN6MCC9_9PEZI</name>
<dbReference type="EMBL" id="MU855985">
    <property type="protein sequence ID" value="KAK3898180.1"/>
    <property type="molecule type" value="Genomic_DNA"/>
</dbReference>
<dbReference type="InterPro" id="IPR049192">
    <property type="entry name" value="DUF4246_C"/>
</dbReference>
<accession>A0AAN6MCC9</accession>
<sequence>MTPQGRAMAFPNVFHHRVSGFELADPTKPGHRRFVALWLVDPYKRIISTANVPPQQAEWFADGVFGEPNGEGADKDKTFLLPPEVVNMARSQLGDWTQPMTREEAEGYREELMAERSQFHDNTRDKWRMDTYSFCEH</sequence>
<evidence type="ECO:0000313" key="2">
    <source>
        <dbReference type="EMBL" id="KAK3898180.1"/>
    </source>
</evidence>
<evidence type="ECO:0000313" key="3">
    <source>
        <dbReference type="Proteomes" id="UP001303889"/>
    </source>
</evidence>
<dbReference type="AlphaFoldDB" id="A0AAN6MCC9"/>
<comment type="caution">
    <text evidence="2">The sequence shown here is derived from an EMBL/GenBank/DDBJ whole genome shotgun (WGS) entry which is preliminary data.</text>
</comment>
<gene>
    <name evidence="2" type="ORF">C8A05DRAFT_38237</name>
</gene>
<organism evidence="2 3">
    <name type="scientific">Staphylotrichum tortipilum</name>
    <dbReference type="NCBI Taxonomy" id="2831512"/>
    <lineage>
        <taxon>Eukaryota</taxon>
        <taxon>Fungi</taxon>
        <taxon>Dikarya</taxon>
        <taxon>Ascomycota</taxon>
        <taxon>Pezizomycotina</taxon>
        <taxon>Sordariomycetes</taxon>
        <taxon>Sordariomycetidae</taxon>
        <taxon>Sordariales</taxon>
        <taxon>Chaetomiaceae</taxon>
        <taxon>Staphylotrichum</taxon>
    </lineage>
</organism>
<dbReference type="PANTHER" id="PTHR33119:SF1">
    <property type="entry name" value="FE2OG DIOXYGENASE DOMAIN-CONTAINING PROTEIN"/>
    <property type="match status" value="1"/>
</dbReference>